<evidence type="ECO:0000256" key="3">
    <source>
        <dbReference type="ARBA" id="ARBA00022702"/>
    </source>
</evidence>
<keyword evidence="8" id="KW-1185">Reference proteome</keyword>
<dbReference type="PANTHER" id="PTHR11681:SF13">
    <property type="entry name" value="VASOPRESSIN-NEUROPHYSIN 2-COPEPTIN PRECURSOR"/>
    <property type="match status" value="1"/>
</dbReference>
<dbReference type="InterPro" id="IPR000981">
    <property type="entry name" value="Neurhyp_horm"/>
</dbReference>
<dbReference type="PROSITE" id="PS00264">
    <property type="entry name" value="NEUROHYPOPHYS_HORM"/>
    <property type="match status" value="1"/>
</dbReference>
<keyword evidence="4" id="KW-0732">Signal</keyword>
<keyword evidence="5" id="KW-0027">Amidation</keyword>
<evidence type="ECO:0000256" key="1">
    <source>
        <dbReference type="ARBA" id="ARBA00007369"/>
    </source>
</evidence>
<dbReference type="SMART" id="SM00003">
    <property type="entry name" value="NH"/>
    <property type="match status" value="1"/>
</dbReference>
<evidence type="ECO:0000313" key="7">
    <source>
        <dbReference type="EMBL" id="KAG7481157.1"/>
    </source>
</evidence>
<protein>
    <recommendedName>
        <fullName evidence="9">Isotocin</fullName>
    </recommendedName>
</protein>
<dbReference type="SUPFAM" id="SSF49606">
    <property type="entry name" value="Neurophysin II"/>
    <property type="match status" value="1"/>
</dbReference>
<dbReference type="AlphaFoldDB" id="A0A9D3QB26"/>
<comment type="similarity">
    <text evidence="1">Belongs to the vasopressin/oxytocin family.</text>
</comment>
<keyword evidence="2" id="KW-0165">Cleavage on pair of basic residues</keyword>
<gene>
    <name evidence="7" type="ORF">MATL_G00063710</name>
</gene>
<dbReference type="PRINTS" id="PR00831">
    <property type="entry name" value="NEUROPHYSIN"/>
</dbReference>
<reference evidence="7" key="1">
    <citation type="submission" date="2021-01" db="EMBL/GenBank/DDBJ databases">
        <authorList>
            <person name="Zahm M."/>
            <person name="Roques C."/>
            <person name="Cabau C."/>
            <person name="Klopp C."/>
            <person name="Donnadieu C."/>
            <person name="Jouanno E."/>
            <person name="Lampietro C."/>
            <person name="Louis A."/>
            <person name="Herpin A."/>
            <person name="Echchiki A."/>
            <person name="Berthelot C."/>
            <person name="Parey E."/>
            <person name="Roest-Crollius H."/>
            <person name="Braasch I."/>
            <person name="Postlethwait J."/>
            <person name="Bobe J."/>
            <person name="Montfort J."/>
            <person name="Bouchez O."/>
            <person name="Begum T."/>
            <person name="Mejri S."/>
            <person name="Adams A."/>
            <person name="Chen W.-J."/>
            <person name="Guiguen Y."/>
        </authorList>
    </citation>
    <scope>NUCLEOTIDE SEQUENCE</scope>
    <source>
        <strain evidence="7">YG-15Mar2019-1</strain>
        <tissue evidence="7">Brain</tissue>
    </source>
</reference>
<organism evidence="7 8">
    <name type="scientific">Megalops atlanticus</name>
    <name type="common">Tarpon</name>
    <name type="synonym">Clupea gigantea</name>
    <dbReference type="NCBI Taxonomy" id="7932"/>
    <lineage>
        <taxon>Eukaryota</taxon>
        <taxon>Metazoa</taxon>
        <taxon>Chordata</taxon>
        <taxon>Craniata</taxon>
        <taxon>Vertebrata</taxon>
        <taxon>Euteleostomi</taxon>
        <taxon>Actinopterygii</taxon>
        <taxon>Neopterygii</taxon>
        <taxon>Teleostei</taxon>
        <taxon>Elopiformes</taxon>
        <taxon>Megalopidae</taxon>
        <taxon>Megalops</taxon>
    </lineage>
</organism>
<dbReference type="Pfam" id="PF00184">
    <property type="entry name" value="Hormone_5"/>
    <property type="match status" value="1"/>
</dbReference>
<evidence type="ECO:0000256" key="2">
    <source>
        <dbReference type="ARBA" id="ARBA00022685"/>
    </source>
</evidence>
<evidence type="ECO:0000256" key="6">
    <source>
        <dbReference type="ARBA" id="ARBA00023157"/>
    </source>
</evidence>
<dbReference type="EMBL" id="JAFDVH010000004">
    <property type="protein sequence ID" value="KAG7481157.1"/>
    <property type="molecule type" value="Genomic_DNA"/>
</dbReference>
<name>A0A9D3QB26_MEGAT</name>
<dbReference type="InterPro" id="IPR022423">
    <property type="entry name" value="Neurohypophysial_hormone_CS"/>
</dbReference>
<dbReference type="InterPro" id="IPR036387">
    <property type="entry name" value="Neurhyp_horm_dom_sf"/>
</dbReference>
<evidence type="ECO:0000313" key="8">
    <source>
        <dbReference type="Proteomes" id="UP001046870"/>
    </source>
</evidence>
<accession>A0A9D3QB26</accession>
<evidence type="ECO:0008006" key="9">
    <source>
        <dbReference type="Google" id="ProtNLM"/>
    </source>
</evidence>
<dbReference type="FunFam" id="2.60.9.10:FF:000001">
    <property type="entry name" value="oxytocin-neurophysin 1"/>
    <property type="match status" value="1"/>
</dbReference>
<proteinExistence type="inferred from homology"/>
<dbReference type="PANTHER" id="PTHR11681">
    <property type="entry name" value="NEUROPHYSIN"/>
    <property type="match status" value="1"/>
</dbReference>
<dbReference type="Proteomes" id="UP001046870">
    <property type="component" value="Chromosome 4"/>
</dbReference>
<dbReference type="GO" id="GO:0005615">
    <property type="term" value="C:extracellular space"/>
    <property type="evidence" value="ECO:0007669"/>
    <property type="project" value="TreeGrafter"/>
</dbReference>
<dbReference type="GO" id="GO:0005185">
    <property type="term" value="F:neurohypophyseal hormone activity"/>
    <property type="evidence" value="ECO:0007669"/>
    <property type="project" value="InterPro"/>
</dbReference>
<dbReference type="OrthoDB" id="10056056at2759"/>
<dbReference type="GO" id="GO:0030141">
    <property type="term" value="C:secretory granule"/>
    <property type="evidence" value="ECO:0007669"/>
    <property type="project" value="TreeGrafter"/>
</dbReference>
<keyword evidence="3" id="KW-0372">Hormone</keyword>
<evidence type="ECO:0000256" key="4">
    <source>
        <dbReference type="ARBA" id="ARBA00022729"/>
    </source>
</evidence>
<dbReference type="Gene3D" id="2.60.9.10">
    <property type="entry name" value="Neurohypophysial hormone domain"/>
    <property type="match status" value="1"/>
</dbReference>
<comment type="caution">
    <text evidence="7">The sequence shown here is derived from an EMBL/GenBank/DDBJ whole genome shotgun (WGS) entry which is preliminary data.</text>
</comment>
<evidence type="ECO:0000256" key="5">
    <source>
        <dbReference type="ARBA" id="ARBA00022815"/>
    </source>
</evidence>
<sequence length="209" mass="21587">MECRAGRESGVTCFLSVMTQVDRSADPTTPSPSLSNAHSLFCTETSTTRVEMSGSAVSVCVLCLLSLSAACYISNCPIGGKRSLPDPVRQCMACGPGNRGRCFGPSICCGEGLGCFLGSPEAARCVEENYLPSPCEVGGRACGADSGHCAAPGICCDTEGCTIDQSCLAEDDDDAQTGHSEISSTGLGGDILVRLLHLAGHTPPHRVHQ</sequence>
<keyword evidence="6" id="KW-1015">Disulfide bond</keyword>